<dbReference type="Pfam" id="PF02535">
    <property type="entry name" value="Zip"/>
    <property type="match status" value="2"/>
</dbReference>
<keyword evidence="4 5" id="KW-0472">Membrane</keyword>
<protein>
    <submittedName>
        <fullName evidence="6">ZIP family metal transporter</fullName>
    </submittedName>
</protein>
<feature type="transmembrane region" description="Helical" evidence="5">
    <location>
        <begin position="64"/>
        <end position="82"/>
    </location>
</feature>
<comment type="subcellular location">
    <subcellularLocation>
        <location evidence="1">Membrane</location>
        <topology evidence="1">Multi-pass membrane protein</topology>
    </subcellularLocation>
</comment>
<feature type="transmembrane region" description="Helical" evidence="5">
    <location>
        <begin position="166"/>
        <end position="190"/>
    </location>
</feature>
<dbReference type="GO" id="GO:0016020">
    <property type="term" value="C:membrane"/>
    <property type="evidence" value="ECO:0007669"/>
    <property type="project" value="UniProtKB-SubCell"/>
</dbReference>
<reference evidence="7" key="1">
    <citation type="submission" date="2017-09" db="EMBL/GenBank/DDBJ databases">
        <title>Depth-based differentiation of microbial function through sediment-hosted aquifers and enrichment of novel symbionts in the deep terrestrial subsurface.</title>
        <authorList>
            <person name="Probst A.J."/>
            <person name="Ladd B."/>
            <person name="Jarett J.K."/>
            <person name="Geller-Mcgrath D.E."/>
            <person name="Sieber C.M.K."/>
            <person name="Emerson J.B."/>
            <person name="Anantharaman K."/>
            <person name="Thomas B.C."/>
            <person name="Malmstrom R."/>
            <person name="Stieglmeier M."/>
            <person name="Klingl A."/>
            <person name="Woyke T."/>
            <person name="Ryan C.M."/>
            <person name="Banfield J.F."/>
        </authorList>
    </citation>
    <scope>NUCLEOTIDE SEQUENCE [LARGE SCALE GENOMIC DNA]</scope>
</reference>
<feature type="transmembrane region" description="Helical" evidence="5">
    <location>
        <begin position="6"/>
        <end position="27"/>
    </location>
</feature>
<evidence type="ECO:0000313" key="7">
    <source>
        <dbReference type="Proteomes" id="UP000228626"/>
    </source>
</evidence>
<feature type="transmembrane region" description="Helical" evidence="5">
    <location>
        <begin position="34"/>
        <end position="52"/>
    </location>
</feature>
<evidence type="ECO:0000256" key="4">
    <source>
        <dbReference type="ARBA" id="ARBA00023136"/>
    </source>
</evidence>
<dbReference type="PANTHER" id="PTHR16950">
    <property type="entry name" value="ZINC TRANSPORTER SLC39A7 HISTIDINE-RICH MEMBRANE PROTEIN KE4"/>
    <property type="match status" value="1"/>
</dbReference>
<comment type="caution">
    <text evidence="6">The sequence shown here is derived from an EMBL/GenBank/DDBJ whole genome shotgun (WGS) entry which is preliminary data.</text>
</comment>
<evidence type="ECO:0000256" key="3">
    <source>
        <dbReference type="ARBA" id="ARBA00022989"/>
    </source>
</evidence>
<dbReference type="AlphaFoldDB" id="A0A2H0V328"/>
<evidence type="ECO:0000256" key="5">
    <source>
        <dbReference type="SAM" id="Phobius"/>
    </source>
</evidence>
<proteinExistence type="predicted"/>
<feature type="transmembrane region" description="Helical" evidence="5">
    <location>
        <begin position="226"/>
        <end position="245"/>
    </location>
</feature>
<dbReference type="Proteomes" id="UP000228626">
    <property type="component" value="Unassembled WGS sequence"/>
</dbReference>
<evidence type="ECO:0000313" key="6">
    <source>
        <dbReference type="EMBL" id="PIR92829.1"/>
    </source>
</evidence>
<dbReference type="GO" id="GO:0046873">
    <property type="term" value="F:metal ion transmembrane transporter activity"/>
    <property type="evidence" value="ECO:0007669"/>
    <property type="project" value="InterPro"/>
</dbReference>
<dbReference type="EMBL" id="PFAR01000049">
    <property type="protein sequence ID" value="PIR92829.1"/>
    <property type="molecule type" value="Genomic_DNA"/>
</dbReference>
<dbReference type="PANTHER" id="PTHR16950:SF16">
    <property type="entry name" value="ZINC TRANSPORTER ZIP13"/>
    <property type="match status" value="1"/>
</dbReference>
<evidence type="ECO:0000256" key="1">
    <source>
        <dbReference type="ARBA" id="ARBA00004141"/>
    </source>
</evidence>
<keyword evidence="3 5" id="KW-1133">Transmembrane helix</keyword>
<keyword evidence="2 5" id="KW-0812">Transmembrane</keyword>
<evidence type="ECO:0000256" key="2">
    <source>
        <dbReference type="ARBA" id="ARBA00022692"/>
    </source>
</evidence>
<organism evidence="6 7">
    <name type="scientific">Candidatus Falkowbacteria bacterium CG10_big_fil_rev_8_21_14_0_10_43_10</name>
    <dbReference type="NCBI Taxonomy" id="1974567"/>
    <lineage>
        <taxon>Bacteria</taxon>
        <taxon>Candidatus Falkowiibacteriota</taxon>
    </lineage>
</organism>
<sequence>MTNIYIFSSVIIVSLISLIGVIALVVQIERLKKILMFLVSFSAGSLIGGAFMHLLPELIEEKKFTLNSSLLIISGILLFFILEKFLHWRHCHIPTCKEHPHHLAMINLVGDGMHNLLDGVIIAASFFINPTTGIATTIAVALHEIPQEIGDFGVLIYAGLSKLKAIAYNLISALTAILGAGIAIVFQNYTEGFTEIAVPLTIGGFIYIATADLIPELKKEDSLLSSLKQFIGIVLGIGVMALLLLNE</sequence>
<name>A0A2H0V328_9BACT</name>
<gene>
    <name evidence="6" type="ORF">COT99_04150</name>
</gene>
<accession>A0A2H0V328</accession>
<feature type="transmembrane region" description="Helical" evidence="5">
    <location>
        <begin position="196"/>
        <end position="214"/>
    </location>
</feature>
<dbReference type="InterPro" id="IPR003689">
    <property type="entry name" value="ZIP"/>
</dbReference>